<feature type="region of interest" description="Disordered" evidence="1">
    <location>
        <begin position="54"/>
        <end position="98"/>
    </location>
</feature>
<evidence type="ECO:0000313" key="2">
    <source>
        <dbReference type="EMBL" id="CAG9100600.1"/>
    </source>
</evidence>
<dbReference type="EMBL" id="CAJHNJ030000006">
    <property type="protein sequence ID" value="CAG9100600.1"/>
    <property type="molecule type" value="Genomic_DNA"/>
</dbReference>
<protein>
    <submittedName>
        <fullName evidence="2">(diamondback moth) hypothetical protein</fullName>
    </submittedName>
</protein>
<organism evidence="2 3">
    <name type="scientific">Plutella xylostella</name>
    <name type="common">Diamondback moth</name>
    <name type="synonym">Plutella maculipennis</name>
    <dbReference type="NCBI Taxonomy" id="51655"/>
    <lineage>
        <taxon>Eukaryota</taxon>
        <taxon>Metazoa</taxon>
        <taxon>Ecdysozoa</taxon>
        <taxon>Arthropoda</taxon>
        <taxon>Hexapoda</taxon>
        <taxon>Insecta</taxon>
        <taxon>Pterygota</taxon>
        <taxon>Neoptera</taxon>
        <taxon>Endopterygota</taxon>
        <taxon>Lepidoptera</taxon>
        <taxon>Glossata</taxon>
        <taxon>Ditrysia</taxon>
        <taxon>Yponomeutoidea</taxon>
        <taxon>Plutellidae</taxon>
        <taxon>Plutella</taxon>
    </lineage>
</organism>
<dbReference type="AlphaFoldDB" id="A0A8S4DMR9"/>
<reference evidence="2" key="1">
    <citation type="submission" date="2020-11" db="EMBL/GenBank/DDBJ databases">
        <authorList>
            <person name="Whiteford S."/>
        </authorList>
    </citation>
    <scope>NUCLEOTIDE SEQUENCE</scope>
</reference>
<feature type="compositionally biased region" description="Basic and acidic residues" evidence="1">
    <location>
        <begin position="68"/>
        <end position="87"/>
    </location>
</feature>
<dbReference type="Proteomes" id="UP000653454">
    <property type="component" value="Unassembled WGS sequence"/>
</dbReference>
<evidence type="ECO:0000256" key="1">
    <source>
        <dbReference type="SAM" id="MobiDB-lite"/>
    </source>
</evidence>
<accession>A0A8S4DMR9</accession>
<name>A0A8S4DMR9_PLUXY</name>
<keyword evidence="3" id="KW-1185">Reference proteome</keyword>
<evidence type="ECO:0000313" key="3">
    <source>
        <dbReference type="Proteomes" id="UP000653454"/>
    </source>
</evidence>
<gene>
    <name evidence="2" type="ORF">PLXY2_LOCUS2401</name>
</gene>
<sequence length="259" mass="28789">MALVPALVVGDEAVRGQGLMDKLSNGMKFAKDFLASESVALKVAEFVVRAFQNKPSAPQEPPPRRNPYKPDRDEYKDYSEKYSEENRPNSQVHEAGSPMSPLRQLVRLLGMQPSQISAVAVNALLFVAQMISSFLSGPQRPARPGRSGDPLSYILNKPSPALQDLLSTAKNESLPDIIEDIIKQQGTTEDISCVRLLICKITPFVAKMQKAVFGKESTEDGKETFTGASVMYRHLPSKEEINERSEVCERKYQECDLEQ</sequence>
<proteinExistence type="predicted"/>
<comment type="caution">
    <text evidence="2">The sequence shown here is derived from an EMBL/GenBank/DDBJ whole genome shotgun (WGS) entry which is preliminary data.</text>
</comment>